<evidence type="ECO:0000256" key="6">
    <source>
        <dbReference type="ARBA" id="ARBA00023180"/>
    </source>
</evidence>
<dbReference type="Pfam" id="PF04083">
    <property type="entry name" value="Abhydro_lipase"/>
    <property type="match status" value="3"/>
</dbReference>
<dbReference type="OrthoDB" id="9974421at2759"/>
<accession>A0A482VEM7</accession>
<keyword evidence="10" id="KW-1185">Reference proteome</keyword>
<name>A0A482VEM7_ASBVE</name>
<evidence type="ECO:0000256" key="2">
    <source>
        <dbReference type="ARBA" id="ARBA00022729"/>
    </source>
</evidence>
<dbReference type="InterPro" id="IPR000073">
    <property type="entry name" value="AB_hydrolase_1"/>
</dbReference>
<keyword evidence="2" id="KW-0732">Signal</keyword>
<evidence type="ECO:0000256" key="1">
    <source>
        <dbReference type="ARBA" id="ARBA00010701"/>
    </source>
</evidence>
<dbReference type="GO" id="GO:0016787">
    <property type="term" value="F:hydrolase activity"/>
    <property type="evidence" value="ECO:0007669"/>
    <property type="project" value="UniProtKB-KW"/>
</dbReference>
<dbReference type="PANTHER" id="PTHR11005">
    <property type="entry name" value="LYSOSOMAL ACID LIPASE-RELATED"/>
    <property type="match status" value="1"/>
</dbReference>
<keyword evidence="6" id="KW-0325">Glycoprotein</keyword>
<dbReference type="Proteomes" id="UP000292052">
    <property type="component" value="Unassembled WGS sequence"/>
</dbReference>
<organism evidence="9 10">
    <name type="scientific">Asbolus verrucosus</name>
    <name type="common">Desert ironclad beetle</name>
    <dbReference type="NCBI Taxonomy" id="1661398"/>
    <lineage>
        <taxon>Eukaryota</taxon>
        <taxon>Metazoa</taxon>
        <taxon>Ecdysozoa</taxon>
        <taxon>Arthropoda</taxon>
        <taxon>Hexapoda</taxon>
        <taxon>Insecta</taxon>
        <taxon>Pterygota</taxon>
        <taxon>Neoptera</taxon>
        <taxon>Endopterygota</taxon>
        <taxon>Coleoptera</taxon>
        <taxon>Polyphaga</taxon>
        <taxon>Cucujiformia</taxon>
        <taxon>Tenebrionidae</taxon>
        <taxon>Pimeliinae</taxon>
        <taxon>Asbolus</taxon>
    </lineage>
</organism>
<sequence>PECNIKIKIASLIAPAVILQHYPSIFIQILCKYTDQLELILKRWKFYEIPYAEIIAHHGYPSETHHVTTEDGYILTIHRIPHGISGNGAANRTAVFIMHALSCSSAEDVELGPERGLGFILADAGYDVWLGNARGNAYCRNHTTLDVVADAEQFLDFSWHEIGYYDLPASIDYILNLKSDDSLYYVGTSQGTTAFLVLATSKPEYNDKIRLASLMAPAAIMNHKPDTNFLKVLCKYIDQVEALLKKYKIFEIPLTDAIRENGPTFCLNPNFTSICEFIFAQIAGNAEDAEYNKVRNFSFLQGGFSWFDYGTEKNMELYGTETPPVYDFSKIAAPTAFYYAKNDGLIPYEDEVTLISKLPNVVKDYLVPSDRYKHVSFGLAKDVVEMVYTILGILLTSEISSSKLPADSSDVGLNTVQIIENHGYVCESHYITTEDGYILTVHRIPHGINDDGTTKRPAAFLMHGLTSSSADYVNMGPERSLSYLLADAGYDVWIGNARGNAWGRNHTTLDVTADAEQFFDFSWHEIGYYDVAASIDYILNLNGDDSLYYVGHSQGTTAFLVLATTRPEYNDKIRVASLMAPAAILEHRPFNLVQDLCKYIDKVELLLKRYKIYEIPFTESIRKWGMTNCVNPDYFDTCNLLFSLIGGTIDEKEFDTAMIPVIATNAPSNAGMKQYVHYGQQIKHGGFSQFDFGAEENMKKYGTETPPPYDFSKISAPVAVYYAVNDGVVPYEDVQTIISQLPNVANDYVVPYDNFNHVAFVYATDILDLVYNELMNAMEATTIITILSLLSIYEVSSSTLPQETSDVGLNTVQIIENHGYVCETHYITTEDGYILTFHRIPHGINDDGAEKRPAVLLMHGLISSSADYVNMGPDRSLAYLLADAGYDVWIGNGRGNAWSRNHTSLDIVADAEQFFNFSWHEMGYYDLPASIDYILNSVGDDSLHYVGHSQGCTAFIVLTTTRPEYNDKIKIASLMAPASFMEHRPFGLVTDLAKYIYEIEALFEKYKIFEIPFTEVIREWAMTNCGNPDFYGICEFVLNEIGGGADTAQIDVELMAVIGTNAPSNAAIKQLIHYGQQIKNGGFSSFDYGADKNMEIYGTETPPAYDWSKISAPVAVYYGKNDGLVPYEDVLNIISKLPNVVNDYLVPLDLFNHIDFIFAKDVVDLLYNELMAVMQKY</sequence>
<dbReference type="GO" id="GO:0016042">
    <property type="term" value="P:lipid catabolic process"/>
    <property type="evidence" value="ECO:0007669"/>
    <property type="project" value="UniProtKB-KW"/>
</dbReference>
<evidence type="ECO:0000259" key="7">
    <source>
        <dbReference type="Pfam" id="PF00561"/>
    </source>
</evidence>
<evidence type="ECO:0000256" key="5">
    <source>
        <dbReference type="ARBA" id="ARBA00023098"/>
    </source>
</evidence>
<keyword evidence="5" id="KW-0443">Lipid metabolism</keyword>
<feature type="domain" description="Partial AB-hydrolase lipase" evidence="8">
    <location>
        <begin position="416"/>
        <end position="475"/>
    </location>
</feature>
<dbReference type="FunFam" id="3.40.50.1820:FF:000057">
    <property type="entry name" value="Lipase"/>
    <property type="match status" value="1"/>
</dbReference>
<gene>
    <name evidence="9" type="ORF">BDFB_008102</name>
</gene>
<keyword evidence="3" id="KW-0378">Hydrolase</keyword>
<evidence type="ECO:0000313" key="9">
    <source>
        <dbReference type="EMBL" id="RZB77476.1"/>
    </source>
</evidence>
<comment type="caution">
    <text evidence="9">The sequence shown here is derived from an EMBL/GenBank/DDBJ whole genome shotgun (WGS) entry which is preliminary data.</text>
</comment>
<feature type="non-terminal residue" evidence="9">
    <location>
        <position position="1"/>
    </location>
</feature>
<comment type="similarity">
    <text evidence="1">Belongs to the AB hydrolase superfamily. Lipase family.</text>
</comment>
<evidence type="ECO:0000256" key="4">
    <source>
        <dbReference type="ARBA" id="ARBA00022963"/>
    </source>
</evidence>
<dbReference type="InterPro" id="IPR006693">
    <property type="entry name" value="AB_hydrolase_lipase"/>
</dbReference>
<dbReference type="AlphaFoldDB" id="A0A482VEM7"/>
<dbReference type="STRING" id="1661398.A0A482VEM7"/>
<feature type="domain" description="Partial AB-hydrolase lipase" evidence="8">
    <location>
        <begin position="52"/>
        <end position="106"/>
    </location>
</feature>
<keyword evidence="4" id="KW-0442">Lipid degradation</keyword>
<dbReference type="Gene3D" id="3.40.50.1820">
    <property type="entry name" value="alpha/beta hydrolase"/>
    <property type="match status" value="3"/>
</dbReference>
<feature type="domain" description="AB hydrolase-1" evidence="7">
    <location>
        <begin position="121"/>
        <end position="217"/>
    </location>
</feature>
<proteinExistence type="inferred from homology"/>
<feature type="domain" description="Partial AB-hydrolase lipase" evidence="8">
    <location>
        <begin position="812"/>
        <end position="871"/>
    </location>
</feature>
<evidence type="ECO:0000259" key="8">
    <source>
        <dbReference type="Pfam" id="PF04083"/>
    </source>
</evidence>
<dbReference type="InterPro" id="IPR029058">
    <property type="entry name" value="AB_hydrolase_fold"/>
</dbReference>
<evidence type="ECO:0000313" key="10">
    <source>
        <dbReference type="Proteomes" id="UP000292052"/>
    </source>
</evidence>
<dbReference type="EMBL" id="QDEB01108364">
    <property type="protein sequence ID" value="RZB77476.1"/>
    <property type="molecule type" value="Genomic_DNA"/>
</dbReference>
<protein>
    <submittedName>
        <fullName evidence="9">Abhydro lipase domain containing protein</fullName>
    </submittedName>
</protein>
<evidence type="ECO:0000256" key="3">
    <source>
        <dbReference type="ARBA" id="ARBA00022801"/>
    </source>
</evidence>
<dbReference type="SUPFAM" id="SSF53474">
    <property type="entry name" value="alpha/beta-Hydrolases"/>
    <property type="match status" value="3"/>
</dbReference>
<dbReference type="FunFam" id="3.40.50.1820:FF:000021">
    <property type="entry name" value="Lipase"/>
    <property type="match status" value="2"/>
</dbReference>
<reference evidence="9 10" key="1">
    <citation type="submission" date="2017-03" db="EMBL/GenBank/DDBJ databases">
        <title>Genome of the blue death feigning beetle - Asbolus verrucosus.</title>
        <authorList>
            <person name="Rider S.D."/>
        </authorList>
    </citation>
    <scope>NUCLEOTIDE SEQUENCE [LARGE SCALE GENOMIC DNA]</scope>
    <source>
        <strain evidence="9">Butters</strain>
        <tissue evidence="9">Head and leg muscle</tissue>
    </source>
</reference>
<dbReference type="Pfam" id="PF00561">
    <property type="entry name" value="Abhydrolase_1"/>
    <property type="match status" value="1"/>
</dbReference>
<feature type="non-terminal residue" evidence="9">
    <location>
        <position position="1177"/>
    </location>
</feature>